<proteinExistence type="predicted"/>
<dbReference type="GO" id="GO:0031564">
    <property type="term" value="P:transcription antitermination"/>
    <property type="evidence" value="ECO:0007669"/>
    <property type="project" value="UniProtKB-KW"/>
</dbReference>
<name>A0A0M4NI53_9GAMM</name>
<dbReference type="STRING" id="1705394.SP60_01975"/>
<gene>
    <name evidence="5" type="ORF">SP60_01975</name>
</gene>
<dbReference type="InterPro" id="IPR006645">
    <property type="entry name" value="NGN-like_dom"/>
</dbReference>
<reference evidence="5 6" key="1">
    <citation type="journal article" date="2015" name="Genome Announc.">
        <title>Genome Sequence of 'Candidatus Thioglobus autotrophica' Strain EF1, a Chemoautotroph from the SUP05 Clade of Marine Gammaproteobacteria.</title>
        <authorList>
            <person name="Shah V."/>
            <person name="Morris R.M."/>
        </authorList>
    </citation>
    <scope>NUCLEOTIDE SEQUENCE [LARGE SCALE GENOMIC DNA]</scope>
    <source>
        <strain evidence="5 6">EF1</strain>
    </source>
</reference>
<keyword evidence="6" id="KW-1185">Reference proteome</keyword>
<dbReference type="Pfam" id="PF02357">
    <property type="entry name" value="NusG"/>
    <property type="match status" value="1"/>
</dbReference>
<dbReference type="InterPro" id="IPR008991">
    <property type="entry name" value="Translation_prot_SH3-like_sf"/>
</dbReference>
<keyword evidence="3" id="KW-0804">Transcription</keyword>
<protein>
    <recommendedName>
        <fullName evidence="4">NusG-like N-terminal domain-containing protein</fullName>
    </recommendedName>
</protein>
<dbReference type="SMART" id="SM00738">
    <property type="entry name" value="NGN"/>
    <property type="match status" value="1"/>
</dbReference>
<dbReference type="InterPro" id="IPR036735">
    <property type="entry name" value="NGN_dom_sf"/>
</dbReference>
<evidence type="ECO:0000256" key="1">
    <source>
        <dbReference type="ARBA" id="ARBA00022814"/>
    </source>
</evidence>
<organism evidence="5 6">
    <name type="scientific">Candidatus Thioglobus autotrophicus</name>
    <dbReference type="NCBI Taxonomy" id="1705394"/>
    <lineage>
        <taxon>Bacteria</taxon>
        <taxon>Pseudomonadati</taxon>
        <taxon>Pseudomonadota</taxon>
        <taxon>Gammaproteobacteria</taxon>
        <taxon>Candidatus Pseudothioglobaceae</taxon>
        <taxon>Candidatus Thioglobus</taxon>
    </lineage>
</organism>
<dbReference type="RefSeq" id="WP_053951044.1">
    <property type="nucleotide sequence ID" value="NZ_CP010552.1"/>
</dbReference>
<keyword evidence="1" id="KW-0889">Transcription antitermination</keyword>
<dbReference type="SUPFAM" id="SSF82679">
    <property type="entry name" value="N-utilization substance G protein NusG, N-terminal domain"/>
    <property type="match status" value="1"/>
</dbReference>
<dbReference type="PANTHER" id="PTHR30265:SF7">
    <property type="entry name" value="TRANSCRIPTION ANTITERMINATION PROTEIN RFAH"/>
    <property type="match status" value="1"/>
</dbReference>
<dbReference type="PANTHER" id="PTHR30265">
    <property type="entry name" value="RHO-INTERACTING TRANSCRIPTION TERMINATION FACTOR NUSG"/>
    <property type="match status" value="1"/>
</dbReference>
<dbReference type="AlphaFoldDB" id="A0A0M4NI53"/>
<evidence type="ECO:0000256" key="3">
    <source>
        <dbReference type="ARBA" id="ARBA00023163"/>
    </source>
</evidence>
<sequence length="157" mass="18226">MKNWYLIQTKPQQEQISAQNLSNQNYTIFYPKAIIKGKTVPLFPRYLFIELDDKFQNWTPIRSTKGVANFVRFGLTFAKVPNKIINMIRIQQQQTIEKMINICSHQKGDVVEIQTGAFKGQQAIFQNYNSNDRIAILLKIIGQHQEIVLNENEVLAI</sequence>
<evidence type="ECO:0000313" key="5">
    <source>
        <dbReference type="EMBL" id="ALE52113.1"/>
    </source>
</evidence>
<dbReference type="OrthoDB" id="9790639at2"/>
<dbReference type="EMBL" id="CP010552">
    <property type="protein sequence ID" value="ALE52113.1"/>
    <property type="molecule type" value="Genomic_DNA"/>
</dbReference>
<dbReference type="Proteomes" id="UP000058020">
    <property type="component" value="Chromosome"/>
</dbReference>
<dbReference type="CDD" id="cd09892">
    <property type="entry name" value="NGN_SP_RfaH"/>
    <property type="match status" value="1"/>
</dbReference>
<dbReference type="SUPFAM" id="SSF50104">
    <property type="entry name" value="Translation proteins SH3-like domain"/>
    <property type="match status" value="1"/>
</dbReference>
<keyword evidence="2" id="KW-0805">Transcription regulation</keyword>
<evidence type="ECO:0000259" key="4">
    <source>
        <dbReference type="SMART" id="SM00738"/>
    </source>
</evidence>
<evidence type="ECO:0000256" key="2">
    <source>
        <dbReference type="ARBA" id="ARBA00023015"/>
    </source>
</evidence>
<evidence type="ECO:0000313" key="6">
    <source>
        <dbReference type="Proteomes" id="UP000058020"/>
    </source>
</evidence>
<dbReference type="InterPro" id="IPR043425">
    <property type="entry name" value="NusG-like"/>
</dbReference>
<feature type="domain" description="NusG-like N-terminal" evidence="4">
    <location>
        <begin position="1"/>
        <end position="88"/>
    </location>
</feature>
<dbReference type="GO" id="GO:0006354">
    <property type="term" value="P:DNA-templated transcription elongation"/>
    <property type="evidence" value="ECO:0007669"/>
    <property type="project" value="InterPro"/>
</dbReference>
<dbReference type="Gene3D" id="3.30.70.940">
    <property type="entry name" value="NusG, N-terminal domain"/>
    <property type="match status" value="1"/>
</dbReference>
<accession>A0A0M4NI53</accession>
<dbReference type="KEGG" id="tho:SP60_01975"/>
<dbReference type="GO" id="GO:0005829">
    <property type="term" value="C:cytosol"/>
    <property type="evidence" value="ECO:0007669"/>
    <property type="project" value="TreeGrafter"/>
</dbReference>